<reference evidence="2 3" key="1">
    <citation type="submission" date="2018-04" db="EMBL/GenBank/DDBJ databases">
        <title>Genomic Encyclopedia of Archaeal and Bacterial Type Strains, Phase II (KMG-II): from individual species to whole genera.</title>
        <authorList>
            <person name="Goeker M."/>
        </authorList>
    </citation>
    <scope>NUCLEOTIDE SEQUENCE [LARGE SCALE GENOMIC DNA]</scope>
    <source>
        <strain evidence="2 3">DSM 25731</strain>
    </source>
</reference>
<feature type="region of interest" description="Disordered" evidence="1">
    <location>
        <begin position="30"/>
        <end position="49"/>
    </location>
</feature>
<dbReference type="Proteomes" id="UP000244090">
    <property type="component" value="Unassembled WGS sequence"/>
</dbReference>
<name>A0A2T6BQA0_9FLAO</name>
<proteinExistence type="predicted"/>
<keyword evidence="3" id="KW-1185">Reference proteome</keyword>
<evidence type="ECO:0000313" key="2">
    <source>
        <dbReference type="EMBL" id="PTX58229.1"/>
    </source>
</evidence>
<dbReference type="EMBL" id="QBKT01000017">
    <property type="protein sequence ID" value="PTX58229.1"/>
    <property type="molecule type" value="Genomic_DNA"/>
</dbReference>
<accession>A0A2T6BQA0</accession>
<dbReference type="AlphaFoldDB" id="A0A2T6BQA0"/>
<gene>
    <name evidence="2" type="ORF">C8N46_1175</name>
</gene>
<feature type="compositionally biased region" description="Basic residues" evidence="1">
    <location>
        <begin position="33"/>
        <end position="47"/>
    </location>
</feature>
<organism evidence="2 3">
    <name type="scientific">Kordia periserrulae</name>
    <dbReference type="NCBI Taxonomy" id="701523"/>
    <lineage>
        <taxon>Bacteria</taxon>
        <taxon>Pseudomonadati</taxon>
        <taxon>Bacteroidota</taxon>
        <taxon>Flavobacteriia</taxon>
        <taxon>Flavobacteriales</taxon>
        <taxon>Flavobacteriaceae</taxon>
        <taxon>Kordia</taxon>
    </lineage>
</organism>
<evidence type="ECO:0000256" key="1">
    <source>
        <dbReference type="SAM" id="MobiDB-lite"/>
    </source>
</evidence>
<protein>
    <submittedName>
        <fullName evidence="2">Uncharacterized protein</fullName>
    </submittedName>
</protein>
<evidence type="ECO:0000313" key="3">
    <source>
        <dbReference type="Proteomes" id="UP000244090"/>
    </source>
</evidence>
<comment type="caution">
    <text evidence="2">The sequence shown here is derived from an EMBL/GenBank/DDBJ whole genome shotgun (WGS) entry which is preliminary data.</text>
</comment>
<sequence length="267" mass="30782">MIDELENTTATQPISEAYQVTPFENKYQEQKVVHKTQKSSKKSRNKRTLTSTELMSMHFETLQFDKGWELFLPNATKRMNLGISGKPKNGKTAGACQFAAYLTKFGKVLYNFADQGIIKNTQDLWALAGLDTNPNAEASDFNTLEDLDAECASGEFQYIFIDLINSYIDRTKMKPHEFEDRYIKKYPNISFILMFEVTKQGRFKGDQKWMHIVDQIVEVKDFLMETRGRYGNGYHIVWGQEFKKLNPKKYAELVPANSNTTSAVLYL</sequence>